<reference evidence="9" key="2">
    <citation type="submission" date="2025-09" db="UniProtKB">
        <authorList>
            <consortium name="Ensembl"/>
        </authorList>
    </citation>
    <scope>IDENTIFICATION</scope>
</reference>
<comment type="similarity">
    <text evidence="2">Belongs to the fucolectin family.</text>
</comment>
<dbReference type="SMART" id="SM00607">
    <property type="entry name" value="FTP"/>
    <property type="match status" value="2"/>
</dbReference>
<dbReference type="InterPro" id="IPR008979">
    <property type="entry name" value="Galactose-bd-like_sf"/>
</dbReference>
<comment type="subunit">
    <text evidence="3">Homotrimer.</text>
</comment>
<evidence type="ECO:0000256" key="4">
    <source>
        <dbReference type="ARBA" id="ARBA00022723"/>
    </source>
</evidence>
<dbReference type="Proteomes" id="UP000261580">
    <property type="component" value="Unassembled WGS sequence"/>
</dbReference>
<evidence type="ECO:0000256" key="3">
    <source>
        <dbReference type="ARBA" id="ARBA00011233"/>
    </source>
</evidence>
<dbReference type="PANTHER" id="PTHR45713">
    <property type="entry name" value="FTP DOMAIN-CONTAINING PROTEIN"/>
    <property type="match status" value="1"/>
</dbReference>
<reference evidence="9" key="1">
    <citation type="submission" date="2025-08" db="UniProtKB">
        <authorList>
            <consortium name="Ensembl"/>
        </authorList>
    </citation>
    <scope>IDENTIFICATION</scope>
</reference>
<evidence type="ECO:0000256" key="1">
    <source>
        <dbReference type="ARBA" id="ARBA00002219"/>
    </source>
</evidence>
<dbReference type="PANTHER" id="PTHR45713:SF6">
    <property type="entry name" value="F5_8 TYPE C DOMAIN-CONTAINING PROTEIN"/>
    <property type="match status" value="1"/>
</dbReference>
<accession>A0A3Q4MKF2</accession>
<evidence type="ECO:0000259" key="8">
    <source>
        <dbReference type="SMART" id="SM00607"/>
    </source>
</evidence>
<dbReference type="GO" id="GO:0042806">
    <property type="term" value="F:fucose binding"/>
    <property type="evidence" value="ECO:0007669"/>
    <property type="project" value="UniProtKB-ARBA"/>
</dbReference>
<protein>
    <submittedName>
        <fullName evidence="9">Si:ch73-359m17.2</fullName>
    </submittedName>
</protein>
<evidence type="ECO:0000256" key="2">
    <source>
        <dbReference type="ARBA" id="ARBA00010147"/>
    </source>
</evidence>
<keyword evidence="4" id="KW-0479">Metal-binding</keyword>
<organism evidence="9 10">
    <name type="scientific">Neolamprologus brichardi</name>
    <name type="common">Fairy cichlid</name>
    <name type="synonym">Lamprologus brichardi</name>
    <dbReference type="NCBI Taxonomy" id="32507"/>
    <lineage>
        <taxon>Eukaryota</taxon>
        <taxon>Metazoa</taxon>
        <taxon>Chordata</taxon>
        <taxon>Craniata</taxon>
        <taxon>Vertebrata</taxon>
        <taxon>Euteleostomi</taxon>
        <taxon>Actinopterygii</taxon>
        <taxon>Neopterygii</taxon>
        <taxon>Teleostei</taxon>
        <taxon>Neoteleostei</taxon>
        <taxon>Acanthomorphata</taxon>
        <taxon>Ovalentaria</taxon>
        <taxon>Cichlomorphae</taxon>
        <taxon>Cichliformes</taxon>
        <taxon>Cichlidae</taxon>
        <taxon>African cichlids</taxon>
        <taxon>Pseudocrenilabrinae</taxon>
        <taxon>Lamprologini</taxon>
        <taxon>Neolamprologus</taxon>
    </lineage>
</organism>
<evidence type="ECO:0000256" key="7">
    <source>
        <dbReference type="ARBA" id="ARBA00023157"/>
    </source>
</evidence>
<dbReference type="GO" id="GO:0046872">
    <property type="term" value="F:metal ion binding"/>
    <property type="evidence" value="ECO:0007669"/>
    <property type="project" value="UniProtKB-KW"/>
</dbReference>
<feature type="domain" description="Fucolectin tachylectin-4 pentraxin-1" evidence="8">
    <location>
        <begin position="151"/>
        <end position="293"/>
    </location>
</feature>
<proteinExistence type="inferred from homology"/>
<comment type="function">
    <text evidence="1">Acts as a defensive agent. Recognizes blood group fucosylated oligosaccharides including A, B, H and Lewis B-type antigens. Does not recognize Lewis A antigen and has low affinity for monovalent haptens.</text>
</comment>
<dbReference type="Pfam" id="PF22633">
    <property type="entry name" value="F5_F8_type_C_2"/>
    <property type="match status" value="2"/>
</dbReference>
<keyword evidence="5" id="KW-0430">Lectin</keyword>
<evidence type="ECO:0000313" key="9">
    <source>
        <dbReference type="Ensembl" id="ENSNBRP00000012869.1"/>
    </source>
</evidence>
<keyword evidence="10" id="KW-1185">Reference proteome</keyword>
<dbReference type="InterPro" id="IPR051941">
    <property type="entry name" value="BG_Antigen-Binding_Lectin"/>
</dbReference>
<feature type="domain" description="Fucolectin tachylectin-4 pentraxin-1" evidence="8">
    <location>
        <begin position="21"/>
        <end position="146"/>
    </location>
</feature>
<sequence>LIDESQNLTLTETSETCSQLLYNLALKKTAVQSSTSGTVGIAGKAVDGNRDANYQSGSCTLTNAESDPWWRVDLVNVYTIGTVMITNRQELENGLDGAEIWIGNSTTIIQTVWTERLIQSVVGYQGCQDSVNRWLKVGYLQLSELERCQLLYNVALKKTAVQSSTSSTVGTAGRAVDGNRDASYQRGSCTLTSGQSNPWWRVDLVNVYTIGTVMITNRDELENRLDGAEIWIGNSTKISDPESNRCAVISHIPSGQAFYFPCNSVKGRYVTVFLPGSAKVLSLCEVEVYYGKPL</sequence>
<dbReference type="InterPro" id="IPR006585">
    <property type="entry name" value="FTP1"/>
</dbReference>
<dbReference type="AlphaFoldDB" id="A0A3Q4MKF2"/>
<evidence type="ECO:0000256" key="6">
    <source>
        <dbReference type="ARBA" id="ARBA00022837"/>
    </source>
</evidence>
<dbReference type="Ensembl" id="ENSNBRT00000013234.1">
    <property type="protein sequence ID" value="ENSNBRP00000012869.1"/>
    <property type="gene ID" value="ENSNBRG00000009281.1"/>
</dbReference>
<dbReference type="GeneTree" id="ENSGT01060000248575"/>
<dbReference type="Gene3D" id="2.60.120.260">
    <property type="entry name" value="Galactose-binding domain-like"/>
    <property type="match status" value="2"/>
</dbReference>
<dbReference type="GO" id="GO:0010185">
    <property type="term" value="P:regulation of cellular defense response"/>
    <property type="evidence" value="ECO:0007669"/>
    <property type="project" value="UniProtKB-ARBA"/>
</dbReference>
<dbReference type="SUPFAM" id="SSF49785">
    <property type="entry name" value="Galactose-binding domain-like"/>
    <property type="match status" value="2"/>
</dbReference>
<name>A0A3Q4MKF2_NEOBR</name>
<keyword evidence="6" id="KW-0106">Calcium</keyword>
<evidence type="ECO:0000313" key="10">
    <source>
        <dbReference type="Proteomes" id="UP000261580"/>
    </source>
</evidence>
<dbReference type="Bgee" id="ENSNBRG00000009281">
    <property type="expression patterns" value="Expressed in zone of skin"/>
</dbReference>
<keyword evidence="7" id="KW-1015">Disulfide bond</keyword>
<evidence type="ECO:0000256" key="5">
    <source>
        <dbReference type="ARBA" id="ARBA00022734"/>
    </source>
</evidence>
<dbReference type="GO" id="GO:0001868">
    <property type="term" value="P:regulation of complement activation, lectin pathway"/>
    <property type="evidence" value="ECO:0007669"/>
    <property type="project" value="UniProtKB-ARBA"/>
</dbReference>